<proteinExistence type="predicted"/>
<feature type="compositionally biased region" description="Polar residues" evidence="1">
    <location>
        <begin position="1"/>
        <end position="15"/>
    </location>
</feature>
<keyword evidence="4" id="KW-1185">Reference proteome</keyword>
<feature type="domain" description="DUF4806" evidence="2">
    <location>
        <begin position="89"/>
        <end position="152"/>
    </location>
</feature>
<name>A0A6G0T6P9_APHGL</name>
<dbReference type="Pfam" id="PF16064">
    <property type="entry name" value="DUF4806"/>
    <property type="match status" value="1"/>
</dbReference>
<dbReference type="EMBL" id="VYZN01000054">
    <property type="protein sequence ID" value="KAE9526928.1"/>
    <property type="molecule type" value="Genomic_DNA"/>
</dbReference>
<gene>
    <name evidence="3" type="ORF">AGLY_013576</name>
</gene>
<feature type="region of interest" description="Disordered" evidence="1">
    <location>
        <begin position="1"/>
        <end position="21"/>
    </location>
</feature>
<dbReference type="InterPro" id="IPR032071">
    <property type="entry name" value="DUF4806"/>
</dbReference>
<evidence type="ECO:0000313" key="4">
    <source>
        <dbReference type="Proteomes" id="UP000475862"/>
    </source>
</evidence>
<comment type="caution">
    <text evidence="3">The sequence shown here is derived from an EMBL/GenBank/DDBJ whole genome shotgun (WGS) entry which is preliminary data.</text>
</comment>
<accession>A0A6G0T6P9</accession>
<sequence>MPKENTNSVTDQNSNKTKKQYQESKQIAGLIDTFQQFIRTTSNLRFEIRELAKKMDTMDQRFTDTIVNTSSTVRENNDLSCGSSWDLLLSTIENLQLFKEKLSDKLFRKKVINQLSRYERSTIAETTRQMTSKIFHNNLLSQYSYHGHKYKSLFCSKFIVLIFNTFHQLILTTSNLRFEIRELDKKMDQRLAATIVNISSTVRENNDLSYETLNHLKIYFLQQLKIWSYL</sequence>
<protein>
    <recommendedName>
        <fullName evidence="2">DUF4806 domain-containing protein</fullName>
    </recommendedName>
</protein>
<reference evidence="3 4" key="1">
    <citation type="submission" date="2019-08" db="EMBL/GenBank/DDBJ databases">
        <title>The genome of the soybean aphid Biotype 1, its phylome, world population structure and adaptation to the North American continent.</title>
        <authorList>
            <person name="Giordano R."/>
            <person name="Donthu R.K."/>
            <person name="Hernandez A.G."/>
            <person name="Wright C.L."/>
            <person name="Zimin A.V."/>
        </authorList>
    </citation>
    <scope>NUCLEOTIDE SEQUENCE [LARGE SCALE GENOMIC DNA]</scope>
    <source>
        <tissue evidence="3">Whole aphids</tissue>
    </source>
</reference>
<dbReference type="AlphaFoldDB" id="A0A6G0T6P9"/>
<evidence type="ECO:0000259" key="2">
    <source>
        <dbReference type="Pfam" id="PF16064"/>
    </source>
</evidence>
<organism evidence="3 4">
    <name type="scientific">Aphis glycines</name>
    <name type="common">Soybean aphid</name>
    <dbReference type="NCBI Taxonomy" id="307491"/>
    <lineage>
        <taxon>Eukaryota</taxon>
        <taxon>Metazoa</taxon>
        <taxon>Ecdysozoa</taxon>
        <taxon>Arthropoda</taxon>
        <taxon>Hexapoda</taxon>
        <taxon>Insecta</taxon>
        <taxon>Pterygota</taxon>
        <taxon>Neoptera</taxon>
        <taxon>Paraneoptera</taxon>
        <taxon>Hemiptera</taxon>
        <taxon>Sternorrhyncha</taxon>
        <taxon>Aphidomorpha</taxon>
        <taxon>Aphidoidea</taxon>
        <taxon>Aphididae</taxon>
        <taxon>Aphidini</taxon>
        <taxon>Aphis</taxon>
        <taxon>Aphis</taxon>
    </lineage>
</organism>
<evidence type="ECO:0000313" key="3">
    <source>
        <dbReference type="EMBL" id="KAE9526928.1"/>
    </source>
</evidence>
<dbReference type="Proteomes" id="UP000475862">
    <property type="component" value="Unassembled WGS sequence"/>
</dbReference>
<evidence type="ECO:0000256" key="1">
    <source>
        <dbReference type="SAM" id="MobiDB-lite"/>
    </source>
</evidence>